<evidence type="ECO:0000313" key="3">
    <source>
        <dbReference type="Proteomes" id="UP000310108"/>
    </source>
</evidence>
<dbReference type="EMBL" id="PJEX01000118">
    <property type="protein sequence ID" value="TKW54892.1"/>
    <property type="molecule type" value="Genomic_DNA"/>
</dbReference>
<dbReference type="Proteomes" id="UP000310108">
    <property type="component" value="Unassembled WGS sequence"/>
</dbReference>
<dbReference type="STRING" id="1306861.A0A4U6XHU3"/>
<dbReference type="InterPro" id="IPR032710">
    <property type="entry name" value="NTF2-like_dom_sf"/>
</dbReference>
<name>A0A4U6XHU3_9PEZI</name>
<evidence type="ECO:0000259" key="1">
    <source>
        <dbReference type="Pfam" id="PF13577"/>
    </source>
</evidence>
<evidence type="ECO:0000313" key="2">
    <source>
        <dbReference type="EMBL" id="TKW54892.1"/>
    </source>
</evidence>
<dbReference type="InterPro" id="IPR037401">
    <property type="entry name" value="SnoaL-like"/>
</dbReference>
<feature type="domain" description="SnoaL-like" evidence="1">
    <location>
        <begin position="15"/>
        <end position="137"/>
    </location>
</feature>
<dbReference type="Pfam" id="PF13577">
    <property type="entry name" value="SnoaL_4"/>
    <property type="match status" value="1"/>
</dbReference>
<gene>
    <name evidence="2" type="ORF">CTA1_5564</name>
</gene>
<organism evidence="2 3">
    <name type="scientific">Colletotrichum tanaceti</name>
    <dbReference type="NCBI Taxonomy" id="1306861"/>
    <lineage>
        <taxon>Eukaryota</taxon>
        <taxon>Fungi</taxon>
        <taxon>Dikarya</taxon>
        <taxon>Ascomycota</taxon>
        <taxon>Pezizomycotina</taxon>
        <taxon>Sordariomycetes</taxon>
        <taxon>Hypocreomycetidae</taxon>
        <taxon>Glomerellales</taxon>
        <taxon>Glomerellaceae</taxon>
        <taxon>Colletotrichum</taxon>
        <taxon>Colletotrichum destructivum species complex</taxon>
    </lineage>
</organism>
<protein>
    <recommendedName>
        <fullName evidence="1">SnoaL-like domain-containing protein</fullName>
    </recommendedName>
</protein>
<comment type="caution">
    <text evidence="2">The sequence shown here is derived from an EMBL/GenBank/DDBJ whole genome shotgun (WGS) entry which is preliminary data.</text>
</comment>
<sequence length="155" mass="16855">MASTTSLPAVLSPPLNDREAVADALYRCVIGLDTNDAALFDSAFMPNASFSINGQASQGIQAIHTNCFDVIAKLDTTHFLTNLRIHIDSSKAKLTCTALSQHFRGQKGLAPDQTYLMAGSLYWADLVKDGDLWKIETVQMKSTWAEGDWGVMTGN</sequence>
<dbReference type="SUPFAM" id="SSF54427">
    <property type="entry name" value="NTF2-like"/>
    <property type="match status" value="1"/>
</dbReference>
<proteinExistence type="predicted"/>
<dbReference type="Gene3D" id="3.10.450.50">
    <property type="match status" value="1"/>
</dbReference>
<dbReference type="AlphaFoldDB" id="A0A4U6XHU3"/>
<accession>A0A4U6XHU3</accession>
<keyword evidence="3" id="KW-1185">Reference proteome</keyword>
<reference evidence="2 3" key="1">
    <citation type="journal article" date="2019" name="PLoS ONE">
        <title>Comparative genome analysis indicates high evolutionary potential of pathogenicity genes in Colletotrichum tanaceti.</title>
        <authorList>
            <person name="Lelwala R.V."/>
            <person name="Korhonen P.K."/>
            <person name="Young N.D."/>
            <person name="Scott J.B."/>
            <person name="Ades P.A."/>
            <person name="Gasser R.B."/>
            <person name="Taylor P.W.J."/>
        </authorList>
    </citation>
    <scope>NUCLEOTIDE SEQUENCE [LARGE SCALE GENOMIC DNA]</scope>
    <source>
        <strain evidence="2">BRIP57314</strain>
    </source>
</reference>